<dbReference type="GO" id="GO:0005615">
    <property type="term" value="C:extracellular space"/>
    <property type="evidence" value="ECO:0007669"/>
    <property type="project" value="TreeGrafter"/>
</dbReference>
<comment type="subcellular location">
    <subcellularLocation>
        <location evidence="1 9">Secreted</location>
        <location evidence="1 9">Extracellular space</location>
        <location evidence="1 9">Extracellular matrix</location>
    </subcellularLocation>
</comment>
<dbReference type="AlphaFoldDB" id="D6N3F0"/>
<comment type="function">
    <text evidence="9">Ligand for members of the frizzled family of seven transmembrane receptors.</text>
</comment>
<dbReference type="EMBL" id="GU289721">
    <property type="protein sequence ID" value="ADG56582.1"/>
    <property type="molecule type" value="mRNA"/>
</dbReference>
<dbReference type="FunFam" id="3.30.2460.20:FF:000001">
    <property type="entry name" value="Wnt homolog"/>
    <property type="match status" value="1"/>
</dbReference>
<dbReference type="PRINTS" id="PR01349">
    <property type="entry name" value="WNTPROTEIN"/>
</dbReference>
<keyword evidence="4" id="KW-0964">Secreted</keyword>
<evidence type="ECO:0000256" key="6">
    <source>
        <dbReference type="ARBA" id="ARBA00022687"/>
    </source>
</evidence>
<organism evidence="10">
    <name type="scientific">Helobdella sp. SJC-2009</name>
    <dbReference type="NCBI Taxonomy" id="761667"/>
    <lineage>
        <taxon>Eukaryota</taxon>
        <taxon>Metazoa</taxon>
        <taxon>Spiralia</taxon>
        <taxon>Lophotrochozoa</taxon>
        <taxon>Annelida</taxon>
        <taxon>Clitellata</taxon>
        <taxon>Hirudinea</taxon>
        <taxon>Rhynchobdellida</taxon>
        <taxon>Glossiphoniidae</taxon>
        <taxon>Helobdella</taxon>
    </lineage>
</organism>
<evidence type="ECO:0000256" key="8">
    <source>
        <dbReference type="ARBA" id="ARBA00023288"/>
    </source>
</evidence>
<evidence type="ECO:0000313" key="10">
    <source>
        <dbReference type="EMBL" id="ADG56582.1"/>
    </source>
</evidence>
<keyword evidence="6 9" id="KW-0879">Wnt signaling pathway</keyword>
<dbReference type="GO" id="GO:0005125">
    <property type="term" value="F:cytokine activity"/>
    <property type="evidence" value="ECO:0007669"/>
    <property type="project" value="TreeGrafter"/>
</dbReference>
<dbReference type="InterPro" id="IPR043158">
    <property type="entry name" value="Wnt_C"/>
</dbReference>
<evidence type="ECO:0000256" key="9">
    <source>
        <dbReference type="RuleBase" id="RU003500"/>
    </source>
</evidence>
<dbReference type="GO" id="GO:0005109">
    <property type="term" value="F:frizzled binding"/>
    <property type="evidence" value="ECO:0007669"/>
    <property type="project" value="TreeGrafter"/>
</dbReference>
<dbReference type="GO" id="GO:0060070">
    <property type="term" value="P:canonical Wnt signaling pathway"/>
    <property type="evidence" value="ECO:0007669"/>
    <property type="project" value="TreeGrafter"/>
</dbReference>
<dbReference type="GO" id="GO:0030182">
    <property type="term" value="P:neuron differentiation"/>
    <property type="evidence" value="ECO:0007669"/>
    <property type="project" value="TreeGrafter"/>
</dbReference>
<dbReference type="Gene3D" id="3.30.2460.20">
    <property type="match status" value="1"/>
</dbReference>
<sequence>TDSREAALIRALTSAGILLKIFEACSRGQLSQCGCEKTISRPQIWRSCAGVVSFAATIAQTFTESSDFGSRRDFKSILHRHNHRVGRLLSTSPTRQHCKCHGLSASCTIFTCWQKLPTFATVGKKLRKVYEKAVQVTASNDHDQDGESMLMTMPRSLVYSVKNLDFCTRNVKKGIEGTQGRICNPPVTKIGSCEYLCCGRGFEKRREIIEEECRCTFKWCCTVVCSICKRTIEVFRCL</sequence>
<dbReference type="SMART" id="SM00097">
    <property type="entry name" value="WNT1"/>
    <property type="match status" value="1"/>
</dbReference>
<keyword evidence="8" id="KW-0449">Lipoprotein</keyword>
<keyword evidence="5" id="KW-0272">Extracellular matrix</keyword>
<feature type="non-terminal residue" evidence="10">
    <location>
        <position position="238"/>
    </location>
</feature>
<evidence type="ECO:0000256" key="5">
    <source>
        <dbReference type="ARBA" id="ARBA00022530"/>
    </source>
</evidence>
<keyword evidence="7" id="KW-1015">Disulfide bond</keyword>
<evidence type="ECO:0000256" key="3">
    <source>
        <dbReference type="ARBA" id="ARBA00022473"/>
    </source>
</evidence>
<proteinExistence type="evidence at transcript level"/>
<dbReference type="GO" id="GO:0045165">
    <property type="term" value="P:cell fate commitment"/>
    <property type="evidence" value="ECO:0007669"/>
    <property type="project" value="TreeGrafter"/>
</dbReference>
<gene>
    <name evidence="10" type="primary">wnt6</name>
</gene>
<name>D6N3F0_9ANNE</name>
<keyword evidence="3 9" id="KW-0217">Developmental protein</keyword>
<feature type="non-terminal residue" evidence="10">
    <location>
        <position position="1"/>
    </location>
</feature>
<dbReference type="Pfam" id="PF00110">
    <property type="entry name" value="wnt"/>
    <property type="match status" value="1"/>
</dbReference>
<protein>
    <recommendedName>
        <fullName evidence="9">Protein Wnt</fullName>
    </recommendedName>
</protein>
<accession>D6N3F0</accession>
<dbReference type="InterPro" id="IPR005817">
    <property type="entry name" value="Wnt"/>
</dbReference>
<comment type="similarity">
    <text evidence="2 9">Belongs to the Wnt family.</text>
</comment>
<evidence type="ECO:0000256" key="2">
    <source>
        <dbReference type="ARBA" id="ARBA00005683"/>
    </source>
</evidence>
<evidence type="ECO:0000256" key="4">
    <source>
        <dbReference type="ARBA" id="ARBA00022525"/>
    </source>
</evidence>
<dbReference type="PANTHER" id="PTHR12027">
    <property type="entry name" value="WNT RELATED"/>
    <property type="match status" value="1"/>
</dbReference>
<evidence type="ECO:0000256" key="7">
    <source>
        <dbReference type="ARBA" id="ARBA00023157"/>
    </source>
</evidence>
<reference evidence="10" key="1">
    <citation type="submission" date="2009-12" db="EMBL/GenBank/DDBJ databases">
        <title>Evolutionary dynamics of the Wnt gene family: a lophotrochozoan perspective.</title>
        <authorList>
            <person name="Cho S.-J."/>
            <person name="Valles Y."/>
            <person name="Giani V."/>
            <person name="Seaver E.C."/>
            <person name="Weisblat D.A."/>
        </authorList>
    </citation>
    <scope>NUCLEOTIDE SEQUENCE</scope>
</reference>
<evidence type="ECO:0000256" key="1">
    <source>
        <dbReference type="ARBA" id="ARBA00004498"/>
    </source>
</evidence>